<dbReference type="PANTHER" id="PTHR46177:SF1">
    <property type="entry name" value="INTEGRASE CATALYTIC DOMAIN-CONTAINING PROTEIN"/>
    <property type="match status" value="1"/>
</dbReference>
<dbReference type="Proteomes" id="UP000239156">
    <property type="component" value="Unassembled WGS sequence"/>
</dbReference>
<evidence type="ECO:0000259" key="2">
    <source>
        <dbReference type="Pfam" id="PF24764"/>
    </source>
</evidence>
<evidence type="ECO:0000313" key="4">
    <source>
        <dbReference type="Proteomes" id="UP000239156"/>
    </source>
</evidence>
<name>A0A2S4VG27_9BASI</name>
<dbReference type="InterPro" id="IPR058913">
    <property type="entry name" value="Integrase_dom_put"/>
</dbReference>
<dbReference type="InterPro" id="IPR012337">
    <property type="entry name" value="RNaseH-like_sf"/>
</dbReference>
<accession>A0A2S4VG27</accession>
<comment type="caution">
    <text evidence="3">The sequence shown here is derived from an EMBL/GenBank/DDBJ whole genome shotgun (WGS) entry which is preliminary data.</text>
</comment>
<feature type="domain" description="Integrase core" evidence="2">
    <location>
        <begin position="289"/>
        <end position="471"/>
    </location>
</feature>
<organism evidence="3 4">
    <name type="scientific">Puccinia striiformis</name>
    <dbReference type="NCBI Taxonomy" id="27350"/>
    <lineage>
        <taxon>Eukaryota</taxon>
        <taxon>Fungi</taxon>
        <taxon>Dikarya</taxon>
        <taxon>Basidiomycota</taxon>
        <taxon>Pucciniomycotina</taxon>
        <taxon>Pucciniomycetes</taxon>
        <taxon>Pucciniales</taxon>
        <taxon>Pucciniaceae</taxon>
        <taxon>Puccinia</taxon>
    </lineage>
</organism>
<dbReference type="Gene3D" id="3.30.420.10">
    <property type="entry name" value="Ribonuclease H-like superfamily/Ribonuclease H"/>
    <property type="match status" value="1"/>
</dbReference>
<gene>
    <name evidence="3" type="ORF">PSTT_07550</name>
</gene>
<dbReference type="AlphaFoldDB" id="A0A2S4VG27"/>
<dbReference type="VEuPathDB" id="FungiDB:PSHT_00210"/>
<reference evidence="3" key="1">
    <citation type="submission" date="2017-12" db="EMBL/GenBank/DDBJ databases">
        <title>Gene loss provides genomic basis for host adaptation in cereal stripe rust fungi.</title>
        <authorList>
            <person name="Xia C."/>
        </authorList>
    </citation>
    <scope>NUCLEOTIDE SEQUENCE [LARGE SCALE GENOMIC DNA]</scope>
    <source>
        <strain evidence="3">93-210</strain>
    </source>
</reference>
<evidence type="ECO:0000313" key="3">
    <source>
        <dbReference type="EMBL" id="POW08425.1"/>
    </source>
</evidence>
<dbReference type="PANTHER" id="PTHR46177">
    <property type="entry name" value="INTEGRASE CATALYTIC DOMAIN-CONTAINING PROTEIN"/>
    <property type="match status" value="1"/>
</dbReference>
<dbReference type="Pfam" id="PF24764">
    <property type="entry name" value="rva_4"/>
    <property type="match status" value="1"/>
</dbReference>
<protein>
    <recommendedName>
        <fullName evidence="2">Integrase core domain-containing protein</fullName>
    </recommendedName>
</protein>
<proteinExistence type="predicted"/>
<dbReference type="SUPFAM" id="SSF53098">
    <property type="entry name" value="Ribonuclease H-like"/>
    <property type="match status" value="1"/>
</dbReference>
<sequence>MSEYSDSSTAGPQSKHSQQGSTDSSSSTSHNSDDSRKSSSDSGDSILFEDEDEDGVWTTDHSEISGDDDESVSSAHDTVAGRSGSSGSGSDSNSSAQKSLTSIEIQLRDRITHLLSVGYKGPQIVTIIRNDGGKICLRTLTRYRKLWKLRQCDMLQKPPPTPLSPAICASVVLSHSQGLNLKEIQARLAKETGICVSICTIKQYLKRLNLQLLPNDVASGKVTIDDIVRAMNNARTRLLQDNAGYRRMRVIHWRQYSTRIPRQLVYEVLKQIDPKGITARLGQAFKRRIYRTNGPNHVWACNGHNKLKRFGITIYRFVDCWSRKILGMFVHVTNNNPRHVAVYFLRIASKAGGIPLKLTADYGSETVKMATLQMLLSFDFGGITKEEATKQMHYTKSVHNQKIKLLWSQMMKQHNRSIKHAITTQVELGNYNPDDNIQKLLFQFLWIPVFQSSVDGWVDSYNHYRKRRDHLTSLPTSVTHEFAYSNPEYFGTTNQLLPIPVMQQLWYTFADLNMENIWGVFQEMLQVEMQYFNNHQ</sequence>
<feature type="compositionally biased region" description="Low complexity" evidence="1">
    <location>
        <begin position="14"/>
        <end position="30"/>
    </location>
</feature>
<keyword evidence="4" id="KW-1185">Reference proteome</keyword>
<feature type="compositionally biased region" description="Low complexity" evidence="1">
    <location>
        <begin position="81"/>
        <end position="95"/>
    </location>
</feature>
<dbReference type="VEuPathDB" id="FungiDB:PSTT_07550"/>
<dbReference type="GO" id="GO:0003676">
    <property type="term" value="F:nucleic acid binding"/>
    <property type="evidence" value="ECO:0007669"/>
    <property type="project" value="InterPro"/>
</dbReference>
<evidence type="ECO:0000256" key="1">
    <source>
        <dbReference type="SAM" id="MobiDB-lite"/>
    </source>
</evidence>
<feature type="compositionally biased region" description="Polar residues" evidence="1">
    <location>
        <begin position="1"/>
        <end position="12"/>
    </location>
</feature>
<dbReference type="InterPro" id="IPR036397">
    <property type="entry name" value="RNaseH_sf"/>
</dbReference>
<feature type="region of interest" description="Disordered" evidence="1">
    <location>
        <begin position="1"/>
        <end position="97"/>
    </location>
</feature>
<dbReference type="EMBL" id="PKSL01000064">
    <property type="protein sequence ID" value="POW08425.1"/>
    <property type="molecule type" value="Genomic_DNA"/>
</dbReference>